<evidence type="ECO:0000256" key="4">
    <source>
        <dbReference type="ARBA" id="ARBA00022737"/>
    </source>
</evidence>
<evidence type="ECO:0000256" key="5">
    <source>
        <dbReference type="ARBA" id="ARBA00022792"/>
    </source>
</evidence>
<accession>A0ABM0GML1</accession>
<proteinExistence type="inferred from homology"/>
<organism evidence="12 13">
    <name type="scientific">Saccoglossus kowalevskii</name>
    <name type="common">Acorn worm</name>
    <dbReference type="NCBI Taxonomy" id="10224"/>
    <lineage>
        <taxon>Eukaryota</taxon>
        <taxon>Metazoa</taxon>
        <taxon>Hemichordata</taxon>
        <taxon>Enteropneusta</taxon>
        <taxon>Harrimaniidae</taxon>
        <taxon>Saccoglossus</taxon>
    </lineage>
</organism>
<dbReference type="HAMAP" id="MF_03064">
    <property type="entry name" value="SLC25A38"/>
    <property type="match status" value="1"/>
</dbReference>
<comment type="similarity">
    <text evidence="10">Belongs to the mitochondrial carrier (TC 2.A.29) family. SLC25A38 subfamily.</text>
</comment>
<comment type="catalytic activity">
    <reaction evidence="9 10">
        <text>glycine(in) = glycine(out)</text>
        <dbReference type="Rhea" id="RHEA:70715"/>
        <dbReference type="ChEBI" id="CHEBI:57305"/>
    </reaction>
</comment>
<feature type="repeat" description="Solcar" evidence="11">
    <location>
        <begin position="125"/>
        <end position="209"/>
    </location>
</feature>
<evidence type="ECO:0000256" key="11">
    <source>
        <dbReference type="PROSITE-ProRule" id="PRU00282"/>
    </source>
</evidence>
<comment type="function">
    <text evidence="10">Mitochondrial glycine transporter that imports glycine into the mitochondrial matrix. Plays an important role in providing glycine for the first enzymatic step in heme biosynthesis, the condensation of glycine with succinyl-CoA to produce 5-aminolevulinate (ALA) in the miochondrial matrix.</text>
</comment>
<comment type="subcellular location">
    <subcellularLocation>
        <location evidence="1">Membrane</location>
        <topology evidence="1">Multi-pass membrane protein</topology>
    </subcellularLocation>
    <subcellularLocation>
        <location evidence="10">Mitochondrion inner membrane</location>
        <topology evidence="10">Multi-pass membrane protein</topology>
    </subcellularLocation>
</comment>
<evidence type="ECO:0000313" key="12">
    <source>
        <dbReference type="Proteomes" id="UP000694865"/>
    </source>
</evidence>
<evidence type="ECO:0000256" key="8">
    <source>
        <dbReference type="ARBA" id="ARBA00023136"/>
    </source>
</evidence>
<evidence type="ECO:0000256" key="6">
    <source>
        <dbReference type="ARBA" id="ARBA00022989"/>
    </source>
</evidence>
<name>A0ABM0GML1_SACKO</name>
<keyword evidence="8 10" id="KW-0472">Membrane</keyword>
<dbReference type="InterPro" id="IPR018108">
    <property type="entry name" value="MCP_transmembrane"/>
</dbReference>
<evidence type="ECO:0000256" key="2">
    <source>
        <dbReference type="ARBA" id="ARBA00022448"/>
    </source>
</evidence>
<keyword evidence="12" id="KW-1185">Reference proteome</keyword>
<keyword evidence="4 10" id="KW-0677">Repeat</keyword>
<keyword evidence="6 10" id="KW-1133">Transmembrane helix</keyword>
<evidence type="ECO:0000256" key="7">
    <source>
        <dbReference type="ARBA" id="ARBA00023128"/>
    </source>
</evidence>
<dbReference type="PANTHER" id="PTHR46181">
    <property type="entry name" value="MITOCHONDRIAL GLYCINE TRANSPORTER"/>
    <property type="match status" value="1"/>
</dbReference>
<dbReference type="GeneID" id="100368467"/>
<protein>
    <recommendedName>
        <fullName evidence="10">Mitochondrial glycine transporter</fullName>
    </recommendedName>
    <alternativeName>
        <fullName evidence="10">Solute carrier family 25 member 38 homolog</fullName>
    </alternativeName>
</protein>
<dbReference type="Gene3D" id="1.50.40.10">
    <property type="entry name" value="Mitochondrial carrier domain"/>
    <property type="match status" value="2"/>
</dbReference>
<dbReference type="PROSITE" id="PS50920">
    <property type="entry name" value="SOLCAR"/>
    <property type="match status" value="3"/>
</dbReference>
<dbReference type="SUPFAM" id="SSF103506">
    <property type="entry name" value="Mitochondrial carrier"/>
    <property type="match status" value="1"/>
</dbReference>
<sequence>MIVSHSEENSTEGSAKLKQAAKTSMDYVFTSPLCKSFLAGSVSGTCSTVIFQPLDLLKTKLQAPISIGHHGNTGMVQTFIKVVRNERIAGLWRGMVPSITRCVPGVGMYFCTLQWMKNATGFIEPSPLQAVCLGAASRCVSGLTMLPVTVVKTRFESGRFHYRGVIQALKNIYLHEGAKGLYCGATATLLRDVPFSGLYLMFYTQTKKVIPTDNVPNSAIPIVHFGCGVFAGILASAVTQPFDVIKTHMQLYPDKYRSVVHATLSVIKVHGAKGLLRGMLPRCLRRTLMAAMVWTVYEQVLQKMALK</sequence>
<dbReference type="Pfam" id="PF00153">
    <property type="entry name" value="Mito_carr"/>
    <property type="match status" value="3"/>
</dbReference>
<dbReference type="InterPro" id="IPR030847">
    <property type="entry name" value="Hem25/SLC25A38"/>
</dbReference>
<evidence type="ECO:0000256" key="3">
    <source>
        <dbReference type="ARBA" id="ARBA00022692"/>
    </source>
</evidence>
<evidence type="ECO:0000256" key="9">
    <source>
        <dbReference type="ARBA" id="ARBA00034060"/>
    </source>
</evidence>
<gene>
    <name evidence="13" type="primary">LOC100368467</name>
</gene>
<keyword evidence="5 10" id="KW-0999">Mitochondrion inner membrane</keyword>
<evidence type="ECO:0000313" key="13">
    <source>
        <dbReference type="RefSeq" id="XP_002733253.1"/>
    </source>
</evidence>
<keyword evidence="7 10" id="KW-0496">Mitochondrion</keyword>
<reference evidence="13" key="1">
    <citation type="submission" date="2025-08" db="UniProtKB">
        <authorList>
            <consortium name="RefSeq"/>
        </authorList>
    </citation>
    <scope>IDENTIFICATION</scope>
    <source>
        <tissue evidence="13">Testes</tissue>
    </source>
</reference>
<feature type="repeat" description="Solcar" evidence="11">
    <location>
        <begin position="31"/>
        <end position="119"/>
    </location>
</feature>
<keyword evidence="2 10" id="KW-0813">Transport</keyword>
<keyword evidence="3 10" id="KW-0812">Transmembrane</keyword>
<evidence type="ECO:0000256" key="10">
    <source>
        <dbReference type="HAMAP-Rule" id="MF_03064"/>
    </source>
</evidence>
<dbReference type="PANTHER" id="PTHR46181:SF3">
    <property type="entry name" value="MITOCHONDRIAL GLYCINE TRANSPORTER"/>
    <property type="match status" value="1"/>
</dbReference>
<dbReference type="InterPro" id="IPR023395">
    <property type="entry name" value="MCP_dom_sf"/>
</dbReference>
<evidence type="ECO:0000256" key="1">
    <source>
        <dbReference type="ARBA" id="ARBA00004141"/>
    </source>
</evidence>
<dbReference type="Proteomes" id="UP000694865">
    <property type="component" value="Unplaced"/>
</dbReference>
<dbReference type="PRINTS" id="PR00926">
    <property type="entry name" value="MITOCARRIER"/>
</dbReference>
<dbReference type="RefSeq" id="XP_002733253.1">
    <property type="nucleotide sequence ID" value="XM_002733207.2"/>
</dbReference>
<feature type="repeat" description="Solcar" evidence="11">
    <location>
        <begin position="219"/>
        <end position="303"/>
    </location>
</feature>
<dbReference type="InterPro" id="IPR002067">
    <property type="entry name" value="MCP"/>
</dbReference>